<dbReference type="Gramene" id="KJB49573">
    <property type="protein sequence ID" value="KJB49573"/>
    <property type="gene ID" value="B456_008G126100"/>
</dbReference>
<accession>A0A0D2REC9</accession>
<gene>
    <name evidence="1" type="ORF">B456_008G126100</name>
</gene>
<proteinExistence type="predicted"/>
<sequence length="75" mass="8721">MRENRTTSRLEKGMGGPLLAQRVRGRPERHHQWNLLTLLVKKSFIYLISSEADNVHVSLLTTFFSLFLDAMFNCK</sequence>
<reference evidence="1 2" key="1">
    <citation type="journal article" date="2012" name="Nature">
        <title>Repeated polyploidization of Gossypium genomes and the evolution of spinnable cotton fibres.</title>
        <authorList>
            <person name="Paterson A.H."/>
            <person name="Wendel J.F."/>
            <person name="Gundlach H."/>
            <person name="Guo H."/>
            <person name="Jenkins J."/>
            <person name="Jin D."/>
            <person name="Llewellyn D."/>
            <person name="Showmaker K.C."/>
            <person name="Shu S."/>
            <person name="Udall J."/>
            <person name="Yoo M.J."/>
            <person name="Byers R."/>
            <person name="Chen W."/>
            <person name="Doron-Faigenboim A."/>
            <person name="Duke M.V."/>
            <person name="Gong L."/>
            <person name="Grimwood J."/>
            <person name="Grover C."/>
            <person name="Grupp K."/>
            <person name="Hu G."/>
            <person name="Lee T.H."/>
            <person name="Li J."/>
            <person name="Lin L."/>
            <person name="Liu T."/>
            <person name="Marler B.S."/>
            <person name="Page J.T."/>
            <person name="Roberts A.W."/>
            <person name="Romanel E."/>
            <person name="Sanders W.S."/>
            <person name="Szadkowski E."/>
            <person name="Tan X."/>
            <person name="Tang H."/>
            <person name="Xu C."/>
            <person name="Wang J."/>
            <person name="Wang Z."/>
            <person name="Zhang D."/>
            <person name="Zhang L."/>
            <person name="Ashrafi H."/>
            <person name="Bedon F."/>
            <person name="Bowers J.E."/>
            <person name="Brubaker C.L."/>
            <person name="Chee P.W."/>
            <person name="Das S."/>
            <person name="Gingle A.R."/>
            <person name="Haigler C.H."/>
            <person name="Harker D."/>
            <person name="Hoffmann L.V."/>
            <person name="Hovav R."/>
            <person name="Jones D.C."/>
            <person name="Lemke C."/>
            <person name="Mansoor S."/>
            <person name="ur Rahman M."/>
            <person name="Rainville L.N."/>
            <person name="Rambani A."/>
            <person name="Reddy U.K."/>
            <person name="Rong J.K."/>
            <person name="Saranga Y."/>
            <person name="Scheffler B.E."/>
            <person name="Scheffler J.A."/>
            <person name="Stelly D.M."/>
            <person name="Triplett B.A."/>
            <person name="Van Deynze A."/>
            <person name="Vaslin M.F."/>
            <person name="Waghmare V.N."/>
            <person name="Walford S.A."/>
            <person name="Wright R.J."/>
            <person name="Zaki E.A."/>
            <person name="Zhang T."/>
            <person name="Dennis E.S."/>
            <person name="Mayer K.F."/>
            <person name="Peterson D.G."/>
            <person name="Rokhsar D.S."/>
            <person name="Wang X."/>
            <person name="Schmutz J."/>
        </authorList>
    </citation>
    <scope>NUCLEOTIDE SEQUENCE [LARGE SCALE GENOMIC DNA]</scope>
</reference>
<evidence type="ECO:0000313" key="2">
    <source>
        <dbReference type="Proteomes" id="UP000032304"/>
    </source>
</evidence>
<dbReference type="AlphaFoldDB" id="A0A0D2REC9"/>
<dbReference type="Proteomes" id="UP000032304">
    <property type="component" value="Chromosome 8"/>
</dbReference>
<evidence type="ECO:0000313" key="1">
    <source>
        <dbReference type="EMBL" id="KJB49573.1"/>
    </source>
</evidence>
<dbReference type="EMBL" id="CM001747">
    <property type="protein sequence ID" value="KJB49573.1"/>
    <property type="molecule type" value="Genomic_DNA"/>
</dbReference>
<organism evidence="1 2">
    <name type="scientific">Gossypium raimondii</name>
    <name type="common">Peruvian cotton</name>
    <name type="synonym">Gossypium klotzschianum subsp. raimondii</name>
    <dbReference type="NCBI Taxonomy" id="29730"/>
    <lineage>
        <taxon>Eukaryota</taxon>
        <taxon>Viridiplantae</taxon>
        <taxon>Streptophyta</taxon>
        <taxon>Embryophyta</taxon>
        <taxon>Tracheophyta</taxon>
        <taxon>Spermatophyta</taxon>
        <taxon>Magnoliopsida</taxon>
        <taxon>eudicotyledons</taxon>
        <taxon>Gunneridae</taxon>
        <taxon>Pentapetalae</taxon>
        <taxon>rosids</taxon>
        <taxon>malvids</taxon>
        <taxon>Malvales</taxon>
        <taxon>Malvaceae</taxon>
        <taxon>Malvoideae</taxon>
        <taxon>Gossypium</taxon>
    </lineage>
</organism>
<name>A0A0D2REC9_GOSRA</name>
<protein>
    <submittedName>
        <fullName evidence="1">Uncharacterized protein</fullName>
    </submittedName>
</protein>
<keyword evidence="2" id="KW-1185">Reference proteome</keyword>